<dbReference type="AlphaFoldDB" id="A0A934HX76"/>
<gene>
    <name evidence="2" type="ORF">I6U51_05880</name>
</gene>
<accession>A0A934HX76</accession>
<reference evidence="2" key="1">
    <citation type="submission" date="2020-12" db="EMBL/GenBank/DDBJ databases">
        <title>Clostridium thailandense sp. nov., a novel acetogenic bacterium isolated from peat land soil in Thailand.</title>
        <authorList>
            <person name="Chaikitkaew S."/>
            <person name="Birkeland N.K."/>
        </authorList>
    </citation>
    <scope>NUCLEOTIDE SEQUENCE</scope>
    <source>
        <strain evidence="2">DSM 17425</strain>
    </source>
</reference>
<dbReference type="EMBL" id="JAEEGB010000006">
    <property type="protein sequence ID" value="MBI6872237.1"/>
    <property type="molecule type" value="Genomic_DNA"/>
</dbReference>
<protein>
    <submittedName>
        <fullName evidence="2">HD-GYP domain-containing protein</fullName>
    </submittedName>
</protein>
<evidence type="ECO:0000313" key="2">
    <source>
        <dbReference type="EMBL" id="MBI6872237.1"/>
    </source>
</evidence>
<keyword evidence="3" id="KW-1185">Reference proteome</keyword>
<dbReference type="PANTHER" id="PTHR43155:SF2">
    <property type="entry name" value="CYCLIC DI-GMP PHOSPHODIESTERASE PA4108"/>
    <property type="match status" value="1"/>
</dbReference>
<organism evidence="2 3">
    <name type="scientific">Clostridium aciditolerans</name>
    <dbReference type="NCBI Taxonomy" id="339861"/>
    <lineage>
        <taxon>Bacteria</taxon>
        <taxon>Bacillati</taxon>
        <taxon>Bacillota</taxon>
        <taxon>Clostridia</taxon>
        <taxon>Eubacteriales</taxon>
        <taxon>Clostridiaceae</taxon>
        <taxon>Clostridium</taxon>
    </lineage>
</organism>
<dbReference type="PANTHER" id="PTHR43155">
    <property type="entry name" value="CYCLIC DI-GMP PHOSPHODIESTERASE PA4108-RELATED"/>
    <property type="match status" value="1"/>
</dbReference>
<dbReference type="CDD" id="cd00077">
    <property type="entry name" value="HDc"/>
    <property type="match status" value="1"/>
</dbReference>
<dbReference type="Gene3D" id="1.10.3210.10">
    <property type="entry name" value="Hypothetical protein af1432"/>
    <property type="match status" value="1"/>
</dbReference>
<dbReference type="SUPFAM" id="SSF109604">
    <property type="entry name" value="HD-domain/PDEase-like"/>
    <property type="match status" value="1"/>
</dbReference>
<evidence type="ECO:0000259" key="1">
    <source>
        <dbReference type="PROSITE" id="PS51832"/>
    </source>
</evidence>
<dbReference type="RefSeq" id="WP_211141754.1">
    <property type="nucleotide sequence ID" value="NZ_JAEEGB010000006.1"/>
</dbReference>
<name>A0A934HX76_9CLOT</name>
<dbReference type="Proteomes" id="UP000622687">
    <property type="component" value="Unassembled WGS sequence"/>
</dbReference>
<dbReference type="InterPro" id="IPR037522">
    <property type="entry name" value="HD_GYP_dom"/>
</dbReference>
<feature type="domain" description="HD-GYP" evidence="1">
    <location>
        <begin position="111"/>
        <end position="307"/>
    </location>
</feature>
<dbReference type="SMART" id="SM00471">
    <property type="entry name" value="HDc"/>
    <property type="match status" value="1"/>
</dbReference>
<proteinExistence type="predicted"/>
<dbReference type="PROSITE" id="PS51832">
    <property type="entry name" value="HD_GYP"/>
    <property type="match status" value="1"/>
</dbReference>
<dbReference type="InterPro" id="IPR003607">
    <property type="entry name" value="HD/PDEase_dom"/>
</dbReference>
<sequence length="348" mass="39638">MRKVCILVSECNLGDIIAQKIISKYGATIAVENTIINNYIKNKLIAFEIECIWVYGNSEKETPKVMDTAFSKLKKDYKQNVIEINELINDLSRGEKVNVQRINKISDSIYSSINDEYYIVKCLSELRTADQYLYNHSVNVSFYGMLLGKWLCLTKNEINEIVQAGLLHDIGQIKVSTEILNKRGKLNFQEFEEIKKHPIYGYNMVKDLSVISDDVKEVILTHHERINKSGYPVGKDGDELSIYSKIIAIADVYDAIISERVYRKRETPFKAFEMLQNDSIGYFDIHIINTFLGTLAACYVGSKVLLNNGSTGEILYVPPHDISKPIVSVNSEYIDLSKESNLEITTML</sequence>
<dbReference type="Pfam" id="PF13487">
    <property type="entry name" value="HD_5"/>
    <property type="match status" value="1"/>
</dbReference>
<comment type="caution">
    <text evidence="2">The sequence shown here is derived from an EMBL/GenBank/DDBJ whole genome shotgun (WGS) entry which is preliminary data.</text>
</comment>
<evidence type="ECO:0000313" key="3">
    <source>
        <dbReference type="Proteomes" id="UP000622687"/>
    </source>
</evidence>